<dbReference type="RefSeq" id="WP_345385707.1">
    <property type="nucleotide sequence ID" value="NZ_BAABHG010000001.1"/>
</dbReference>
<sequence>MVGFLRRVSMVLGAAALSLGGVPAVAQARQAGPFSIAARHSGLCLEVDHGRLDPGTRVLQWNCHRGQHQLWRINDLGNGYVQLVVEHSAQCLEVDNAGGPGAYVLQWPCHGGTHQQWRRSDLPGGFHRFMARHSGLCLEVEAANLPPGSWVLTWHCHDGAHQQWSIR</sequence>
<dbReference type="SMART" id="SM00458">
    <property type="entry name" value="RICIN"/>
    <property type="match status" value="1"/>
</dbReference>
<dbReference type="InterPro" id="IPR000772">
    <property type="entry name" value="Ricin_B_lectin"/>
</dbReference>
<feature type="signal peptide" evidence="1">
    <location>
        <begin position="1"/>
        <end position="26"/>
    </location>
</feature>
<keyword evidence="1" id="KW-0732">Signal</keyword>
<dbReference type="EMBL" id="JBHUKU010000026">
    <property type="protein sequence ID" value="MFD2464553.1"/>
    <property type="molecule type" value="Genomic_DNA"/>
</dbReference>
<protein>
    <submittedName>
        <fullName evidence="3">RICIN domain-containing protein</fullName>
    </submittedName>
</protein>
<accession>A0ABW5GUE0</accession>
<comment type="caution">
    <text evidence="3">The sequence shown here is derived from an EMBL/GenBank/DDBJ whole genome shotgun (WGS) entry which is preliminary data.</text>
</comment>
<keyword evidence="4" id="KW-1185">Reference proteome</keyword>
<evidence type="ECO:0000256" key="1">
    <source>
        <dbReference type="SAM" id="SignalP"/>
    </source>
</evidence>
<dbReference type="SUPFAM" id="SSF50370">
    <property type="entry name" value="Ricin B-like lectins"/>
    <property type="match status" value="1"/>
</dbReference>
<dbReference type="PROSITE" id="PS50231">
    <property type="entry name" value="RICIN_B_LECTIN"/>
    <property type="match status" value="1"/>
</dbReference>
<reference evidence="4" key="1">
    <citation type="journal article" date="2019" name="Int. J. Syst. Evol. Microbiol.">
        <title>The Global Catalogue of Microorganisms (GCM) 10K type strain sequencing project: providing services to taxonomists for standard genome sequencing and annotation.</title>
        <authorList>
            <consortium name="The Broad Institute Genomics Platform"/>
            <consortium name="The Broad Institute Genome Sequencing Center for Infectious Disease"/>
            <person name="Wu L."/>
            <person name="Ma J."/>
        </authorList>
    </citation>
    <scope>NUCLEOTIDE SEQUENCE [LARGE SCALE GENOMIC DNA]</scope>
    <source>
        <strain evidence="4">CGMCC 4.7643</strain>
    </source>
</reference>
<evidence type="ECO:0000259" key="2">
    <source>
        <dbReference type="SMART" id="SM00458"/>
    </source>
</evidence>
<dbReference type="CDD" id="cd00161">
    <property type="entry name" value="beta-trefoil_Ricin-like"/>
    <property type="match status" value="1"/>
</dbReference>
<proteinExistence type="predicted"/>
<organism evidence="3 4">
    <name type="scientific">Amycolatopsis samaneae</name>
    <dbReference type="NCBI Taxonomy" id="664691"/>
    <lineage>
        <taxon>Bacteria</taxon>
        <taxon>Bacillati</taxon>
        <taxon>Actinomycetota</taxon>
        <taxon>Actinomycetes</taxon>
        <taxon>Pseudonocardiales</taxon>
        <taxon>Pseudonocardiaceae</taxon>
        <taxon>Amycolatopsis</taxon>
    </lineage>
</organism>
<feature type="domain" description="Ricin B lectin" evidence="2">
    <location>
        <begin position="31"/>
        <end position="167"/>
    </location>
</feature>
<gene>
    <name evidence="3" type="ORF">ACFSYJ_38465</name>
</gene>
<dbReference type="Proteomes" id="UP001597419">
    <property type="component" value="Unassembled WGS sequence"/>
</dbReference>
<evidence type="ECO:0000313" key="3">
    <source>
        <dbReference type="EMBL" id="MFD2464553.1"/>
    </source>
</evidence>
<name>A0ABW5GUE0_9PSEU</name>
<dbReference type="Gene3D" id="2.80.10.50">
    <property type="match status" value="1"/>
</dbReference>
<dbReference type="Pfam" id="PF00652">
    <property type="entry name" value="Ricin_B_lectin"/>
    <property type="match status" value="1"/>
</dbReference>
<dbReference type="InterPro" id="IPR035992">
    <property type="entry name" value="Ricin_B-like_lectins"/>
</dbReference>
<evidence type="ECO:0000313" key="4">
    <source>
        <dbReference type="Proteomes" id="UP001597419"/>
    </source>
</evidence>
<feature type="chain" id="PRO_5046912708" evidence="1">
    <location>
        <begin position="27"/>
        <end position="167"/>
    </location>
</feature>